<dbReference type="PANTHER" id="PTHR37038">
    <property type="entry name" value="TRANSCRIPTIONAL REGULATOR-RELATED"/>
    <property type="match status" value="1"/>
</dbReference>
<feature type="domain" description="HTH cro/C1-type" evidence="1">
    <location>
        <begin position="6"/>
        <end position="59"/>
    </location>
</feature>
<dbReference type="InterPro" id="IPR010982">
    <property type="entry name" value="Lambda_DNA-bd_dom_sf"/>
</dbReference>
<dbReference type="EMBL" id="JZCR01000015">
    <property type="protein sequence ID" value="KJW12749.1"/>
    <property type="molecule type" value="Genomic_DNA"/>
</dbReference>
<dbReference type="CDD" id="cd00093">
    <property type="entry name" value="HTH_XRE"/>
    <property type="match status" value="1"/>
</dbReference>
<dbReference type="PROSITE" id="PS50943">
    <property type="entry name" value="HTH_CROC1"/>
    <property type="match status" value="1"/>
</dbReference>
<comment type="caution">
    <text evidence="2">The sequence shown here is derived from an EMBL/GenBank/DDBJ whole genome shotgun (WGS) entry which is preliminary data.</text>
</comment>
<sequence>MDIDVFIARRKELKLSQVKLCAGICTQATLSKFENNNRVPSLAILNQLCARLGITVDNLYQSQKNRSAELASALDLVENQLMTEDYRRVLQGLSHIDVQEVDALELKMQFYYLRGIVNTLVNREPDHVLFDFARILDDLDEKHQTVMTQLAFVGSGILYARRQELEAATFYFQRVRHYVENLNYAKVDHPDANYNLRILMLIYFTAEFYASQQNYRISNRLIKTGLVLCSDHHVTYYLPRLKFLAAQNALAEHRPYETVENLLEEALAFARINHNEVVVLKIAALRNQVRDKLATKSEAH</sequence>
<dbReference type="PANTHER" id="PTHR37038:SF14">
    <property type="entry name" value="TRANSCRIPTIONAL ACTIVATOR"/>
    <property type="match status" value="1"/>
</dbReference>
<dbReference type="Pfam" id="PF01381">
    <property type="entry name" value="HTH_3"/>
    <property type="match status" value="1"/>
</dbReference>
<dbReference type="SUPFAM" id="SSF47413">
    <property type="entry name" value="lambda repressor-like DNA-binding domains"/>
    <property type="match status" value="1"/>
</dbReference>
<accession>A0A0F3RT11</accession>
<name>A0A0F3RT11_9LACO</name>
<dbReference type="SMART" id="SM00530">
    <property type="entry name" value="HTH_XRE"/>
    <property type="match status" value="1"/>
</dbReference>
<proteinExistence type="predicted"/>
<dbReference type="RefSeq" id="WP_045807287.1">
    <property type="nucleotide sequence ID" value="NZ_JZCR01000015.1"/>
</dbReference>
<organism evidence="2 3">
    <name type="scientific">Levilactobacillus spicheri</name>
    <dbReference type="NCBI Taxonomy" id="216463"/>
    <lineage>
        <taxon>Bacteria</taxon>
        <taxon>Bacillati</taxon>
        <taxon>Bacillota</taxon>
        <taxon>Bacilli</taxon>
        <taxon>Lactobacillales</taxon>
        <taxon>Lactobacillaceae</taxon>
        <taxon>Levilactobacillus</taxon>
    </lineage>
</organism>
<dbReference type="InterPro" id="IPR001387">
    <property type="entry name" value="Cro/C1-type_HTH"/>
</dbReference>
<dbReference type="STRING" id="216463.VC81_06595"/>
<reference evidence="2 3" key="1">
    <citation type="submission" date="2015-03" db="EMBL/GenBank/DDBJ databases">
        <authorList>
            <person name="Zheng J."/>
            <person name="Ganezle M."/>
        </authorList>
    </citation>
    <scope>NUCLEOTIDE SEQUENCE [LARGE SCALE GENOMIC DNA]</scope>
    <source>
        <strain evidence="2 3">LP38</strain>
    </source>
</reference>
<evidence type="ECO:0000259" key="1">
    <source>
        <dbReference type="PROSITE" id="PS50943"/>
    </source>
</evidence>
<dbReference type="AlphaFoldDB" id="A0A0F3RT11"/>
<dbReference type="GO" id="GO:0003677">
    <property type="term" value="F:DNA binding"/>
    <property type="evidence" value="ECO:0007669"/>
    <property type="project" value="InterPro"/>
</dbReference>
<gene>
    <name evidence="2" type="ORF">VC81_06595</name>
</gene>
<dbReference type="Proteomes" id="UP000033491">
    <property type="component" value="Unassembled WGS sequence"/>
</dbReference>
<evidence type="ECO:0000313" key="3">
    <source>
        <dbReference type="Proteomes" id="UP000033491"/>
    </source>
</evidence>
<dbReference type="InterPro" id="IPR011990">
    <property type="entry name" value="TPR-like_helical_dom_sf"/>
</dbReference>
<dbReference type="InterPro" id="IPR053163">
    <property type="entry name" value="HTH-type_regulator_Rgg"/>
</dbReference>
<dbReference type="OrthoDB" id="1150409at2"/>
<protein>
    <submittedName>
        <fullName evidence="2">XRE family transcriptional regulator</fullName>
    </submittedName>
</protein>
<evidence type="ECO:0000313" key="2">
    <source>
        <dbReference type="EMBL" id="KJW12749.1"/>
    </source>
</evidence>
<dbReference type="Gene3D" id="1.25.40.10">
    <property type="entry name" value="Tetratricopeptide repeat domain"/>
    <property type="match status" value="1"/>
</dbReference>
<dbReference type="PATRIC" id="fig|216463.3.peg.418"/>